<keyword evidence="3" id="KW-1185">Reference proteome</keyword>
<proteinExistence type="predicted"/>
<dbReference type="AlphaFoldDB" id="A0A7J5AY85"/>
<evidence type="ECO:0000256" key="1">
    <source>
        <dbReference type="SAM" id="Phobius"/>
    </source>
</evidence>
<sequence>MSKQTEGGPLKDGEAMDLLTDRAERWAAQYRNLSDPDRWGADYDAHFAAPALQLAKRCTLEARKFGAKDWILALVLWFLIGGTVFLASNFLMQLEPTWQIVFAVFAGLIAVVGIVQSYLETTSEKRAAKRLAAKNEWLLNVSRKAAMATLKSRSGASA</sequence>
<dbReference type="OrthoDB" id="5116777at2"/>
<organism evidence="2 3">
    <name type="scientific">Pseudoclavibacter terrae</name>
    <dbReference type="NCBI Taxonomy" id="1530195"/>
    <lineage>
        <taxon>Bacteria</taxon>
        <taxon>Bacillati</taxon>
        <taxon>Actinomycetota</taxon>
        <taxon>Actinomycetes</taxon>
        <taxon>Micrococcales</taxon>
        <taxon>Microbacteriaceae</taxon>
        <taxon>Pseudoclavibacter</taxon>
    </lineage>
</organism>
<feature type="transmembrane region" description="Helical" evidence="1">
    <location>
        <begin position="98"/>
        <end position="119"/>
    </location>
</feature>
<accession>A0A7J5AY85</accession>
<dbReference type="RefSeq" id="WP_151424690.1">
    <property type="nucleotide sequence ID" value="NZ_CANKVH010000005.1"/>
</dbReference>
<keyword evidence="1" id="KW-0812">Transmembrane</keyword>
<evidence type="ECO:0000313" key="3">
    <source>
        <dbReference type="Proteomes" id="UP000490386"/>
    </source>
</evidence>
<keyword evidence="1" id="KW-0472">Membrane</keyword>
<comment type="caution">
    <text evidence="2">The sequence shown here is derived from an EMBL/GenBank/DDBJ whole genome shotgun (WGS) entry which is preliminary data.</text>
</comment>
<protein>
    <submittedName>
        <fullName evidence="2">Uncharacterized protein</fullName>
    </submittedName>
</protein>
<gene>
    <name evidence="2" type="ORF">F8O03_15595</name>
</gene>
<name>A0A7J5AY85_9MICO</name>
<dbReference type="EMBL" id="WBJX01000006">
    <property type="protein sequence ID" value="KAB1636380.1"/>
    <property type="molecule type" value="Genomic_DNA"/>
</dbReference>
<dbReference type="Proteomes" id="UP000490386">
    <property type="component" value="Unassembled WGS sequence"/>
</dbReference>
<keyword evidence="1" id="KW-1133">Transmembrane helix</keyword>
<feature type="transmembrane region" description="Helical" evidence="1">
    <location>
        <begin position="70"/>
        <end position="92"/>
    </location>
</feature>
<evidence type="ECO:0000313" key="2">
    <source>
        <dbReference type="EMBL" id="KAB1636380.1"/>
    </source>
</evidence>
<reference evidence="2 3" key="1">
    <citation type="submission" date="2019-09" db="EMBL/GenBank/DDBJ databases">
        <title>Phylogeny of genus Pseudoclavibacter and closely related genus.</title>
        <authorList>
            <person name="Li Y."/>
        </authorList>
    </citation>
    <scope>NUCLEOTIDE SEQUENCE [LARGE SCALE GENOMIC DNA]</scope>
    <source>
        <strain evidence="2 3">THG-MD12</strain>
    </source>
</reference>